<evidence type="ECO:0000313" key="1">
    <source>
        <dbReference type="EMBL" id="WYF46529.1"/>
    </source>
</evidence>
<protein>
    <recommendedName>
        <fullName evidence="2">Toprim domain-containing protein</fullName>
    </recommendedName>
</protein>
<dbReference type="RefSeq" id="WP_339097989.1">
    <property type="nucleotide sequence ID" value="NZ_CP149783.1"/>
</dbReference>
<reference evidence="1" key="1">
    <citation type="submission" date="2024-03" db="EMBL/GenBank/DDBJ databases">
        <title>Deinococcus weizhi sp. nov., isolated from human skin.</title>
        <authorList>
            <person name="Wei Z."/>
            <person name="Tian F."/>
            <person name="Yang C."/>
            <person name="Xin L.T."/>
            <person name="Wen Z.J."/>
            <person name="Lan K.C."/>
            <person name="Yu L."/>
            <person name="Zhe W."/>
            <person name="Dan F.D."/>
            <person name="Jun W."/>
            <person name="Rui Z."/>
            <person name="Yong X.J."/>
            <person name="Ting Y."/>
            <person name="Wei X."/>
            <person name="Xu Z.G."/>
            <person name="Xin Z."/>
            <person name="Dong F.G."/>
            <person name="Ni X.M."/>
            <person name="Zheng M.G."/>
            <person name="Chun Y."/>
            <person name="Qian W.X."/>
        </authorList>
    </citation>
    <scope>NUCLEOTIDE SEQUENCE</scope>
    <source>
        <strain evidence="1">VB142</strain>
    </source>
</reference>
<name>A0AAU6Q7P0_9DEIO</name>
<evidence type="ECO:0008006" key="2">
    <source>
        <dbReference type="Google" id="ProtNLM"/>
    </source>
</evidence>
<organism evidence="1">
    <name type="scientific">Deinococcus sp. VB142</name>
    <dbReference type="NCBI Taxonomy" id="3112952"/>
    <lineage>
        <taxon>Bacteria</taxon>
        <taxon>Thermotogati</taxon>
        <taxon>Deinococcota</taxon>
        <taxon>Deinococci</taxon>
        <taxon>Deinococcales</taxon>
        <taxon>Deinococcaceae</taxon>
        <taxon>Deinococcus</taxon>
    </lineage>
</organism>
<gene>
    <name evidence="1" type="ORF">WDJ50_15885</name>
</gene>
<proteinExistence type="predicted"/>
<accession>A0AAU6Q7P0</accession>
<dbReference type="AlphaFoldDB" id="A0AAU6Q7P0"/>
<dbReference type="EMBL" id="CP149783">
    <property type="protein sequence ID" value="WYF46529.1"/>
    <property type="molecule type" value="Genomic_DNA"/>
</dbReference>
<sequence>MSLSRAVDTCDLPALIAKHCGQESVRYLGPKGGTIRDPRPGVTDHSPSFSVWQSQKGTWMWKKRGRNAGAGTAFTFLTSLGMTGPEARAELLAFTDTPGDWKPSEKAAPPPDVLEQAREKLADVKPVTHRAFQELQFRLKPLREDDKAARDLNRRGLWQAIGFQAFNLEGDLAFLIRGPQGRVYNVKRRRIPPGKRSKYQVIFPGLGTPAWCSPGYGQADRVLLIEGELNGVAAYHAACMMQQSLDVQGLAGADTWPFLEGLNREVWIYADSDSSGEAMRARLQDLSFRAGASRVRQLPSLPEGDYCDLLGKHGPGALWDAMTTQPERPETHWWPAEHESRFAARQYPMLGLPTSDPDWPLQRPKRE</sequence>